<reference evidence="1 2" key="1">
    <citation type="submission" date="2019-01" db="EMBL/GenBank/DDBJ databases">
        <title>Draft Genome Sequencing of Zygosaccharomyces mellis Ca-7.</title>
        <authorList>
            <person name="Shiwa Y."/>
            <person name="Kanesaki Y."/>
            <person name="Ishige T."/>
            <person name="Mura K."/>
            <person name="Hori T."/>
            <person name="Tamura T."/>
        </authorList>
    </citation>
    <scope>NUCLEOTIDE SEQUENCE [LARGE SCALE GENOMIC DNA]</scope>
    <source>
        <strain evidence="1 2">Ca-7</strain>
    </source>
</reference>
<evidence type="ECO:0000313" key="1">
    <source>
        <dbReference type="EMBL" id="GCF00658.1"/>
    </source>
</evidence>
<gene>
    <name evidence="1" type="ORF">ZYGM_002523</name>
</gene>
<proteinExistence type="predicted"/>
<accession>A0A4C2E8U1</accession>
<dbReference type="OrthoDB" id="5801062at2759"/>
<name>A0A4C2E8U1_9SACH</name>
<comment type="caution">
    <text evidence="1">The sequence shown here is derived from an EMBL/GenBank/DDBJ whole genome shotgun (WGS) entry which is preliminary data.</text>
</comment>
<dbReference type="EMBL" id="BIMX01000020">
    <property type="protein sequence ID" value="GCF00658.1"/>
    <property type="molecule type" value="Genomic_DNA"/>
</dbReference>
<keyword evidence="2" id="KW-1185">Reference proteome</keyword>
<dbReference type="AlphaFoldDB" id="A0A4C2E8U1"/>
<sequence>MLLQSNLKILLEFDLNGLLAVQSDVTLLISKRVSELLEKSKNLCNEHTTIDNESEKESDKSVEIIGADHDTHQEDNDDDSEAFILTQLDQHTKEKICNHENENLVTLGVEYPKADISSPLKESQSLPDFYDHTKIDNKGIENQMLADELPSANNNSANKELSQVAKKLCVRFPDNKRVVQPMNFNINPFTGKPWILEDFKMNENINSTKRRQQNIKLQKFNTDGFPPPEIGRRSLIDIELDKDVENSLYEFENLRDRSHSPPGFGRLDFPNTQERIDDKQKSQNIIFQKTKWRFRKATCNEIPPYEREYLFKNDKLNEIVDDGTFEWDEAKLQIYTR</sequence>
<protein>
    <submittedName>
        <fullName evidence="1">Uncharacterized protein</fullName>
    </submittedName>
</protein>
<organism evidence="1 2">
    <name type="scientific">Zygosaccharomyces mellis</name>
    <dbReference type="NCBI Taxonomy" id="42258"/>
    <lineage>
        <taxon>Eukaryota</taxon>
        <taxon>Fungi</taxon>
        <taxon>Dikarya</taxon>
        <taxon>Ascomycota</taxon>
        <taxon>Saccharomycotina</taxon>
        <taxon>Saccharomycetes</taxon>
        <taxon>Saccharomycetales</taxon>
        <taxon>Saccharomycetaceae</taxon>
        <taxon>Zygosaccharomyces</taxon>
    </lineage>
</organism>
<dbReference type="Proteomes" id="UP000301737">
    <property type="component" value="Unassembled WGS sequence"/>
</dbReference>
<evidence type="ECO:0000313" key="2">
    <source>
        <dbReference type="Proteomes" id="UP000301737"/>
    </source>
</evidence>